<feature type="signal peptide" evidence="12">
    <location>
        <begin position="1"/>
        <end position="29"/>
    </location>
</feature>
<dbReference type="RefSeq" id="XP_006592879.1">
    <property type="nucleotide sequence ID" value="XM_006592816.4"/>
</dbReference>
<dbReference type="PANTHER" id="PTHR33021:SF253">
    <property type="entry name" value="EARLY NODULIN-LIKE PROTEIN 9"/>
    <property type="match status" value="1"/>
</dbReference>
<evidence type="ECO:0000256" key="12">
    <source>
        <dbReference type="SAM" id="SignalP"/>
    </source>
</evidence>
<dbReference type="InterPro" id="IPR003245">
    <property type="entry name" value="Phytocyanin_dom"/>
</dbReference>
<dbReference type="KEGG" id="gmx:100788637"/>
<evidence type="ECO:0000256" key="10">
    <source>
        <dbReference type="SAM" id="MobiDB-lite"/>
    </source>
</evidence>
<feature type="domain" description="Phytocyanin" evidence="13">
    <location>
        <begin position="30"/>
        <end position="134"/>
    </location>
</feature>
<dbReference type="STRING" id="3847.A0A0R4J4M0"/>
<keyword evidence="2" id="KW-1003">Cell membrane</keyword>
<organism evidence="14">
    <name type="scientific">Glycine max</name>
    <name type="common">Soybean</name>
    <name type="synonym">Glycine hispida</name>
    <dbReference type="NCBI Taxonomy" id="3847"/>
    <lineage>
        <taxon>Eukaryota</taxon>
        <taxon>Viridiplantae</taxon>
        <taxon>Streptophyta</taxon>
        <taxon>Embryophyta</taxon>
        <taxon>Tracheophyta</taxon>
        <taxon>Spermatophyta</taxon>
        <taxon>Magnoliopsida</taxon>
        <taxon>eudicotyledons</taxon>
        <taxon>Gunneridae</taxon>
        <taxon>Pentapetalae</taxon>
        <taxon>rosids</taxon>
        <taxon>fabids</taxon>
        <taxon>Fabales</taxon>
        <taxon>Fabaceae</taxon>
        <taxon>Papilionoideae</taxon>
        <taxon>50 kb inversion clade</taxon>
        <taxon>NPAAA clade</taxon>
        <taxon>indigoferoid/millettioid clade</taxon>
        <taxon>Phaseoleae</taxon>
        <taxon>Glycine</taxon>
        <taxon>Glycine subgen. Soja</taxon>
    </lineage>
</organism>
<dbReference type="GO" id="GO:0009055">
    <property type="term" value="F:electron transfer activity"/>
    <property type="evidence" value="ECO:0007669"/>
    <property type="project" value="InterPro"/>
</dbReference>
<dbReference type="eggNOG" id="ENOG502RZQI">
    <property type="taxonomic scope" value="Eukaryota"/>
</dbReference>
<keyword evidence="6" id="KW-1015">Disulfide bond</keyword>
<evidence type="ECO:0000313" key="16">
    <source>
        <dbReference type="Proteomes" id="UP000008827"/>
    </source>
</evidence>
<evidence type="ECO:0000256" key="5">
    <source>
        <dbReference type="ARBA" id="ARBA00023136"/>
    </source>
</evidence>
<dbReference type="Proteomes" id="UP000008827">
    <property type="component" value="Chromosome 12"/>
</dbReference>
<evidence type="ECO:0000256" key="1">
    <source>
        <dbReference type="ARBA" id="ARBA00004609"/>
    </source>
</evidence>
<sequence>MATIILRSNEVVHALGLFCILLLVHKGDAYEFVVGGQKGWSIPSDPNSNPYSQWAQKSRFQVGDSLVFNYPSGQDSVIQVSSQDYASCNTDAYSQKFSDGHTVINLNQSGPHFFISGNKNSCLKNEKLVVIVLADRNNKNTNQTSPPSPNCPSPSPSPSLSTQSLAPSPAPSQQVAPPPLSPVAAPPQQEAPSPPSPATNNPTPAPVSDQPSPPSPPHNAASSILVNFACSVGAFIASVLVFSF</sequence>
<dbReference type="InterPro" id="IPR008972">
    <property type="entry name" value="Cupredoxin"/>
</dbReference>
<dbReference type="Pfam" id="PF02298">
    <property type="entry name" value="Cu_bind_like"/>
    <property type="match status" value="1"/>
</dbReference>
<reference evidence="14 15" key="1">
    <citation type="journal article" date="2010" name="Nature">
        <title>Genome sequence of the palaeopolyploid soybean.</title>
        <authorList>
            <person name="Schmutz J."/>
            <person name="Cannon S.B."/>
            <person name="Schlueter J."/>
            <person name="Ma J."/>
            <person name="Mitros T."/>
            <person name="Nelson W."/>
            <person name="Hyten D.L."/>
            <person name="Song Q."/>
            <person name="Thelen J.J."/>
            <person name="Cheng J."/>
            <person name="Xu D."/>
            <person name="Hellsten U."/>
            <person name="May G.D."/>
            <person name="Yu Y."/>
            <person name="Sakurai T."/>
            <person name="Umezawa T."/>
            <person name="Bhattacharyya M.K."/>
            <person name="Sandhu D."/>
            <person name="Valliyodan B."/>
            <person name="Lindquist E."/>
            <person name="Peto M."/>
            <person name="Grant D."/>
            <person name="Shu S."/>
            <person name="Goodstein D."/>
            <person name="Barry K."/>
            <person name="Futrell-Griggs M."/>
            <person name="Abernathy B."/>
            <person name="Du J."/>
            <person name="Tian Z."/>
            <person name="Zhu L."/>
            <person name="Gill N."/>
            <person name="Joshi T."/>
            <person name="Libault M."/>
            <person name="Sethuraman A."/>
            <person name="Zhang X.-C."/>
            <person name="Shinozaki K."/>
            <person name="Nguyen H.T."/>
            <person name="Wing R.A."/>
            <person name="Cregan P."/>
            <person name="Specht J."/>
            <person name="Grimwood J."/>
            <person name="Rokhsar D."/>
            <person name="Stacey G."/>
            <person name="Shoemaker R.C."/>
            <person name="Jackson S.A."/>
        </authorList>
    </citation>
    <scope>NUCLEOTIDE SEQUENCE [LARGE SCALE GENOMIC DNA]</scope>
    <source>
        <strain evidence="15">cv. Williams 82</strain>
        <tissue evidence="14">Callus</tissue>
    </source>
</reference>
<feature type="compositionally biased region" description="Low complexity" evidence="10">
    <location>
        <begin position="158"/>
        <end position="175"/>
    </location>
</feature>
<dbReference type="Gramene" id="KRH27084">
    <property type="protein sequence ID" value="KRH27084"/>
    <property type="gene ID" value="GLYMA_12G213200"/>
</dbReference>
<keyword evidence="5 11" id="KW-0472">Membrane</keyword>
<dbReference type="PRINTS" id="PR01217">
    <property type="entry name" value="PRICHEXTENSN"/>
</dbReference>
<dbReference type="GeneID" id="100788637"/>
<keyword evidence="11" id="KW-1133">Transmembrane helix</keyword>
<dbReference type="SMR" id="A0A0R4J4M0"/>
<evidence type="ECO:0000256" key="3">
    <source>
        <dbReference type="ARBA" id="ARBA00022622"/>
    </source>
</evidence>
<comment type="similarity">
    <text evidence="9">Belongs to the early nodulin-like (ENODL) family.</text>
</comment>
<dbReference type="CDD" id="cd11019">
    <property type="entry name" value="OsENODL1_like"/>
    <property type="match status" value="1"/>
</dbReference>
<dbReference type="GO" id="GO:0005886">
    <property type="term" value="C:plasma membrane"/>
    <property type="evidence" value="ECO:0000318"/>
    <property type="project" value="GO_Central"/>
</dbReference>
<name>A0A0R4J4M0_SOYBN</name>
<feature type="compositionally biased region" description="Pro residues" evidence="10">
    <location>
        <begin position="146"/>
        <end position="157"/>
    </location>
</feature>
<dbReference type="PANTHER" id="PTHR33021">
    <property type="entry name" value="BLUE COPPER PROTEIN"/>
    <property type="match status" value="1"/>
</dbReference>
<keyword evidence="3" id="KW-0336">GPI-anchor</keyword>
<keyword evidence="11" id="KW-0812">Transmembrane</keyword>
<evidence type="ECO:0000256" key="4">
    <source>
        <dbReference type="ARBA" id="ARBA00022729"/>
    </source>
</evidence>
<comment type="subcellular location">
    <subcellularLocation>
        <location evidence="1">Cell membrane</location>
        <topology evidence="1">Lipid-anchor</topology>
        <topology evidence="1">GPI-anchor</topology>
    </subcellularLocation>
</comment>
<evidence type="ECO:0000313" key="14">
    <source>
        <dbReference type="EMBL" id="KRH27084.1"/>
    </source>
</evidence>
<feature type="chain" id="PRO_5014522773" description="Phytocyanin domain-containing protein" evidence="12">
    <location>
        <begin position="30"/>
        <end position="244"/>
    </location>
</feature>
<feature type="compositionally biased region" description="Pro residues" evidence="10">
    <location>
        <begin position="176"/>
        <end position="185"/>
    </location>
</feature>
<protein>
    <recommendedName>
        <fullName evidence="13">Phytocyanin domain-containing protein</fullName>
    </recommendedName>
</protein>
<keyword evidence="16" id="KW-1185">Reference proteome</keyword>
<dbReference type="SUPFAM" id="SSF49503">
    <property type="entry name" value="Cupredoxins"/>
    <property type="match status" value="1"/>
</dbReference>
<feature type="region of interest" description="Disordered" evidence="10">
    <location>
        <begin position="138"/>
        <end position="221"/>
    </location>
</feature>
<feature type="compositionally biased region" description="Low complexity" evidence="10">
    <location>
        <begin position="198"/>
        <end position="210"/>
    </location>
</feature>
<dbReference type="Gene3D" id="2.60.40.420">
    <property type="entry name" value="Cupredoxins - blue copper proteins"/>
    <property type="match status" value="1"/>
</dbReference>
<reference evidence="15" key="2">
    <citation type="submission" date="2018-02" db="UniProtKB">
        <authorList>
            <consortium name="EnsemblPlants"/>
        </authorList>
    </citation>
    <scope>IDENTIFICATION</scope>
    <source>
        <strain evidence="15">Williams 82</strain>
    </source>
</reference>
<evidence type="ECO:0000256" key="11">
    <source>
        <dbReference type="SAM" id="Phobius"/>
    </source>
</evidence>
<evidence type="ECO:0000256" key="6">
    <source>
        <dbReference type="ARBA" id="ARBA00023157"/>
    </source>
</evidence>
<dbReference type="OMA" id="CFLGYAM"/>
<evidence type="ECO:0000259" key="13">
    <source>
        <dbReference type="PROSITE" id="PS51485"/>
    </source>
</evidence>
<dbReference type="EMBL" id="CM000845">
    <property type="protein sequence ID" value="KRH27084.1"/>
    <property type="molecule type" value="Genomic_DNA"/>
</dbReference>
<feature type="transmembrane region" description="Helical" evidence="11">
    <location>
        <begin position="220"/>
        <end position="242"/>
    </location>
</feature>
<accession>A0A0R4J4M0</accession>
<dbReference type="PaxDb" id="3847-GLYMA12G34100.1"/>
<evidence type="ECO:0000313" key="15">
    <source>
        <dbReference type="EnsemblPlants" id="KRH27084"/>
    </source>
</evidence>
<dbReference type="EnsemblPlants" id="KRH27084">
    <property type="protein sequence ID" value="KRH27084"/>
    <property type="gene ID" value="GLYMA_12G213200"/>
</dbReference>
<dbReference type="FunFam" id="2.60.40.420:FF:000066">
    <property type="entry name" value="Early nodulin-like protein 9"/>
    <property type="match status" value="1"/>
</dbReference>
<evidence type="ECO:0000256" key="8">
    <source>
        <dbReference type="ARBA" id="ARBA00023288"/>
    </source>
</evidence>
<evidence type="ECO:0000256" key="7">
    <source>
        <dbReference type="ARBA" id="ARBA00023180"/>
    </source>
</evidence>
<dbReference type="InterPro" id="IPR039391">
    <property type="entry name" value="Phytocyanin-like"/>
</dbReference>
<dbReference type="OrthoDB" id="691587at2759"/>
<dbReference type="PROSITE" id="PS51485">
    <property type="entry name" value="PHYTOCYANIN"/>
    <property type="match status" value="1"/>
</dbReference>
<dbReference type="AlphaFoldDB" id="A0A0R4J4M0"/>
<proteinExistence type="inferred from homology"/>
<keyword evidence="7" id="KW-0325">Glycoprotein</keyword>
<keyword evidence="8" id="KW-0449">Lipoprotein</keyword>
<dbReference type="InterPro" id="IPR041846">
    <property type="entry name" value="ENL_dom"/>
</dbReference>
<keyword evidence="4 12" id="KW-0732">Signal</keyword>
<reference evidence="14" key="3">
    <citation type="submission" date="2018-07" db="EMBL/GenBank/DDBJ databases">
        <title>WGS assembly of Glycine max.</title>
        <authorList>
            <person name="Schmutz J."/>
            <person name="Cannon S."/>
            <person name="Schlueter J."/>
            <person name="Ma J."/>
            <person name="Mitros T."/>
            <person name="Nelson W."/>
            <person name="Hyten D."/>
            <person name="Song Q."/>
            <person name="Thelen J."/>
            <person name="Cheng J."/>
            <person name="Xu D."/>
            <person name="Hellsten U."/>
            <person name="May G."/>
            <person name="Yu Y."/>
            <person name="Sakurai T."/>
            <person name="Umezawa T."/>
            <person name="Bhattacharyya M."/>
            <person name="Sandhu D."/>
            <person name="Valliyodan B."/>
            <person name="Lindquist E."/>
            <person name="Peto M."/>
            <person name="Grant D."/>
            <person name="Shu S."/>
            <person name="Goodstein D."/>
            <person name="Barry K."/>
            <person name="Futrell-Griggs M."/>
            <person name="Abernathy B."/>
            <person name="Du J."/>
            <person name="Tian Z."/>
            <person name="Zhu L."/>
            <person name="Gill N."/>
            <person name="Joshi T."/>
            <person name="Libault M."/>
            <person name="Sethuraman A."/>
            <person name="Zhang X."/>
            <person name="Shinozaki K."/>
            <person name="Nguyen H."/>
            <person name="Wing R."/>
            <person name="Cregan P."/>
            <person name="Specht J."/>
            <person name="Grimwood J."/>
            <person name="Rokhsar D."/>
            <person name="Stacey G."/>
            <person name="Shoemaker R."/>
            <person name="Jackson S."/>
        </authorList>
    </citation>
    <scope>NUCLEOTIDE SEQUENCE</scope>
    <source>
        <tissue evidence="14">Callus</tissue>
    </source>
</reference>
<evidence type="ECO:0000256" key="2">
    <source>
        <dbReference type="ARBA" id="ARBA00022475"/>
    </source>
</evidence>
<dbReference type="GO" id="GO:0098552">
    <property type="term" value="C:side of membrane"/>
    <property type="evidence" value="ECO:0007669"/>
    <property type="project" value="UniProtKB-KW"/>
</dbReference>
<gene>
    <name evidence="15" type="primary">LOC100788637</name>
    <name evidence="14" type="ORF">GLYMA_12G213200</name>
</gene>
<evidence type="ECO:0000256" key="9">
    <source>
        <dbReference type="ARBA" id="ARBA00035011"/>
    </source>
</evidence>